<evidence type="ECO:0000256" key="5">
    <source>
        <dbReference type="ARBA" id="ARBA00022927"/>
    </source>
</evidence>
<accession>A0ABY6KWE0</accession>
<gene>
    <name evidence="10" type="ORF">LAZ67_10002089</name>
</gene>
<evidence type="ECO:0000313" key="10">
    <source>
        <dbReference type="EMBL" id="UYV73176.1"/>
    </source>
</evidence>
<evidence type="ECO:0000256" key="6">
    <source>
        <dbReference type="ARBA" id="ARBA00022989"/>
    </source>
</evidence>
<evidence type="ECO:0000313" key="11">
    <source>
        <dbReference type="Proteomes" id="UP001235939"/>
    </source>
</evidence>
<reference evidence="10 11" key="1">
    <citation type="submission" date="2022-01" db="EMBL/GenBank/DDBJ databases">
        <title>A chromosomal length assembly of Cordylochernes scorpioides.</title>
        <authorList>
            <person name="Zeh D."/>
            <person name="Zeh J."/>
        </authorList>
    </citation>
    <scope>NUCLEOTIDE SEQUENCE [LARGE SCALE GENOMIC DNA]</scope>
    <source>
        <strain evidence="10">IN4F17</strain>
        <tissue evidence="10">Whole Body</tissue>
    </source>
</reference>
<comment type="subcellular location">
    <subcellularLocation>
        <location evidence="1">Membrane</location>
    </subcellularLocation>
</comment>
<sequence length="69" mass="7603">MAFTLYNLYQAILLCVNAVAVLHEERFLAKVGLPLSSAPSLNDKGILLHPVMMVVKSQALQACYPNMIE</sequence>
<evidence type="ECO:0000256" key="1">
    <source>
        <dbReference type="ARBA" id="ARBA00004370"/>
    </source>
</evidence>
<dbReference type="PANTHER" id="PTHR15858">
    <property type="entry name" value="IMMEDIATE EARLY RESPONSE 3-INTERACTING PROTEIN 1"/>
    <property type="match status" value="1"/>
</dbReference>
<dbReference type="Proteomes" id="UP001235939">
    <property type="component" value="Chromosome 10"/>
</dbReference>
<evidence type="ECO:0000256" key="9">
    <source>
        <dbReference type="ARBA" id="ARBA00045999"/>
    </source>
</evidence>
<keyword evidence="5" id="KW-0653">Protein transport</keyword>
<keyword evidence="3" id="KW-0813">Transport</keyword>
<evidence type="ECO:0000256" key="4">
    <source>
        <dbReference type="ARBA" id="ARBA00022692"/>
    </source>
</evidence>
<evidence type="ECO:0000256" key="2">
    <source>
        <dbReference type="ARBA" id="ARBA00016434"/>
    </source>
</evidence>
<evidence type="ECO:0000256" key="3">
    <source>
        <dbReference type="ARBA" id="ARBA00022448"/>
    </source>
</evidence>
<keyword evidence="4" id="KW-0812">Transmembrane</keyword>
<dbReference type="InterPro" id="IPR013880">
    <property type="entry name" value="Yos1"/>
</dbReference>
<organism evidence="10 11">
    <name type="scientific">Cordylochernes scorpioides</name>
    <dbReference type="NCBI Taxonomy" id="51811"/>
    <lineage>
        <taxon>Eukaryota</taxon>
        <taxon>Metazoa</taxon>
        <taxon>Ecdysozoa</taxon>
        <taxon>Arthropoda</taxon>
        <taxon>Chelicerata</taxon>
        <taxon>Arachnida</taxon>
        <taxon>Pseudoscorpiones</taxon>
        <taxon>Cheliferoidea</taxon>
        <taxon>Chernetidae</taxon>
        <taxon>Cordylochernes</taxon>
    </lineage>
</organism>
<evidence type="ECO:0000256" key="7">
    <source>
        <dbReference type="ARBA" id="ARBA00023136"/>
    </source>
</evidence>
<comment type="function">
    <text evidence="9">Regulator of endoplasmic reticulum secretion that acts as a key determinant of brain size. Required for secretion of extracellular matrix proteins. Required for correct brain development by depositing sufficient extracellular matrix proteins for tissue integrity and the proliferation of neural progenitors. Acts as a regulator of the unfolded protein response (UPR).</text>
</comment>
<proteinExistence type="inferred from homology"/>
<keyword evidence="7" id="KW-0472">Membrane</keyword>
<protein>
    <recommendedName>
        <fullName evidence="2">Immediate early response 3-interacting protein 1</fullName>
    </recommendedName>
</protein>
<keyword evidence="6" id="KW-1133">Transmembrane helix</keyword>
<dbReference type="PANTHER" id="PTHR15858:SF0">
    <property type="entry name" value="IMMEDIATE EARLY RESPONSE 3-INTERACTING PROTEIN 1"/>
    <property type="match status" value="1"/>
</dbReference>
<dbReference type="EMBL" id="CP092872">
    <property type="protein sequence ID" value="UYV73176.1"/>
    <property type="molecule type" value="Genomic_DNA"/>
</dbReference>
<comment type="similarity">
    <text evidence="8">Belongs to the YOS1 family.</text>
</comment>
<keyword evidence="11" id="KW-1185">Reference proteome</keyword>
<dbReference type="Pfam" id="PF08571">
    <property type="entry name" value="Yos1"/>
    <property type="match status" value="1"/>
</dbReference>
<evidence type="ECO:0000256" key="8">
    <source>
        <dbReference type="ARBA" id="ARBA00024203"/>
    </source>
</evidence>
<name>A0ABY6KWE0_9ARAC</name>